<feature type="region of interest" description="Disordered" evidence="1">
    <location>
        <begin position="30"/>
        <end position="55"/>
    </location>
</feature>
<organism evidence="2">
    <name type="scientific">Eimeria tenella</name>
    <name type="common">Coccidian parasite</name>
    <dbReference type="NCBI Taxonomy" id="5802"/>
    <lineage>
        <taxon>Eukaryota</taxon>
        <taxon>Sar</taxon>
        <taxon>Alveolata</taxon>
        <taxon>Apicomplexa</taxon>
        <taxon>Conoidasida</taxon>
        <taxon>Coccidia</taxon>
        <taxon>Eucoccidiorida</taxon>
        <taxon>Eimeriorina</taxon>
        <taxon>Eimeriidae</taxon>
        <taxon>Eimeria</taxon>
    </lineage>
</organism>
<accession>H9B915</accession>
<evidence type="ECO:0000256" key="1">
    <source>
        <dbReference type="SAM" id="MobiDB-lite"/>
    </source>
</evidence>
<proteinExistence type="evidence at transcript level"/>
<dbReference type="EMBL" id="JN987252">
    <property type="protein sequence ID" value="AET50475.1"/>
    <property type="molecule type" value="mRNA"/>
</dbReference>
<evidence type="ECO:0000313" key="2">
    <source>
        <dbReference type="EMBL" id="AET50475.1"/>
    </source>
</evidence>
<reference evidence="2" key="1">
    <citation type="journal article" date="2012" name="BMC Genomics">
        <title>Characterisation of full-length cDNA sequences provides insights into the Eimeria tenella transcriptome.</title>
        <authorList>
            <person name="Amiruddin N."/>
            <person name="Lee X.W."/>
            <person name="Blake D.P."/>
            <person name="Suzuki Y."/>
            <person name="Tay Y.L."/>
            <person name="Lim L.S."/>
            <person name="Tomley F.M."/>
            <person name="Watanabe J."/>
            <person name="Sugimoto C."/>
            <person name="Wan K.L."/>
        </authorList>
    </citation>
    <scope>NUCLEOTIDE SEQUENCE</scope>
    <source>
        <strain evidence="2">Houghton</strain>
    </source>
</reference>
<sequence>MAQLQRSVFKLRRLPACTFEGRRGQLNGKKHLNQCNETPSGEWTSSGGITKLLCE</sequence>
<dbReference type="AlphaFoldDB" id="H9B915"/>
<feature type="compositionally biased region" description="Polar residues" evidence="1">
    <location>
        <begin position="33"/>
        <end position="48"/>
    </location>
</feature>
<protein>
    <submittedName>
        <fullName evidence="2">Uncharacterized protein</fullName>
    </submittedName>
</protein>
<name>H9B915_EIMTE</name>